<gene>
    <name evidence="8" type="ORF">PDE001_LOCUS7881</name>
</gene>
<dbReference type="InterPro" id="IPR012334">
    <property type="entry name" value="Pectin_lyas_fold"/>
</dbReference>
<evidence type="ECO:0000256" key="4">
    <source>
        <dbReference type="ARBA" id="ARBA00022801"/>
    </source>
</evidence>
<dbReference type="Gene3D" id="2.160.20.10">
    <property type="entry name" value="Single-stranded right-handed beta-helix, Pectin lyase-like"/>
    <property type="match status" value="1"/>
</dbReference>
<accession>A0AAV0V0X0</accession>
<dbReference type="GO" id="GO:0042545">
    <property type="term" value="P:cell wall modification"/>
    <property type="evidence" value="ECO:0007669"/>
    <property type="project" value="InterPro"/>
</dbReference>
<dbReference type="GO" id="GO:0045490">
    <property type="term" value="P:pectin catabolic process"/>
    <property type="evidence" value="ECO:0007669"/>
    <property type="project" value="TreeGrafter"/>
</dbReference>
<dbReference type="Pfam" id="PF01095">
    <property type="entry name" value="Pectinesterase"/>
    <property type="match status" value="1"/>
</dbReference>
<dbReference type="PANTHER" id="PTHR31321:SF57">
    <property type="entry name" value="PECTINESTERASE 53-RELATED"/>
    <property type="match status" value="1"/>
</dbReference>
<evidence type="ECO:0000259" key="7">
    <source>
        <dbReference type="Pfam" id="PF01095"/>
    </source>
</evidence>
<dbReference type="Proteomes" id="UP001162029">
    <property type="component" value="Unassembled WGS sequence"/>
</dbReference>
<comment type="similarity">
    <text evidence="2">Belongs to the pectinesterase family.</text>
</comment>
<dbReference type="SUPFAM" id="SSF51126">
    <property type="entry name" value="Pectin lyase-like"/>
    <property type="match status" value="1"/>
</dbReference>
<keyword evidence="4" id="KW-0378">Hydrolase</keyword>
<feature type="domain" description="Pectinesterase catalytic" evidence="7">
    <location>
        <begin position="31"/>
        <end position="311"/>
    </location>
</feature>
<dbReference type="EC" id="3.1.1.11" evidence="3"/>
<comment type="pathway">
    <text evidence="1">Glycan metabolism; pectin degradation; 2-dehydro-3-deoxy-D-gluconate from pectin: step 1/5.</text>
</comment>
<sequence>MCIFALPVILLASLVVGADAACTAPSAGDIIVDASGQHSNYTTIGEAVGKLNVKTLKKQTIFVYKGIYHERVAISNIRGPVVLQGYTCDTMSYSQNEVTITYQMSQLTLPPHENGQDVNELASTLSINTDNVQVYNLNIVNTAVFTPKLGQAPALCVVCNTCAFYACSISGHQDTLYAKMGRQLYARSHMVGTNDFFFGNAQMFVHICDIESVGKGYISANGRATEEDDSYFVFNKARVFGSAPGTVYLGRPWRPYSRTLFQFCDLSENIAPAGWTLMGKDKNVDTSHFSLKEYKNTGLGSPIKDRVFYSSQADDAVTMHTILGNDHDMFVNTAYL</sequence>
<dbReference type="InterPro" id="IPR000070">
    <property type="entry name" value="Pectinesterase_cat"/>
</dbReference>
<evidence type="ECO:0000256" key="5">
    <source>
        <dbReference type="ARBA" id="ARBA00023085"/>
    </source>
</evidence>
<keyword evidence="5" id="KW-0063">Aspartyl esterase</keyword>
<comment type="caution">
    <text evidence="8">The sequence shown here is derived from an EMBL/GenBank/DDBJ whole genome shotgun (WGS) entry which is preliminary data.</text>
</comment>
<protein>
    <recommendedName>
        <fullName evidence="3">pectinesterase</fullName>
        <ecNumber evidence="3">3.1.1.11</ecNumber>
    </recommendedName>
</protein>
<evidence type="ECO:0000256" key="6">
    <source>
        <dbReference type="SAM" id="SignalP"/>
    </source>
</evidence>
<proteinExistence type="inferred from homology"/>
<dbReference type="PANTHER" id="PTHR31321">
    <property type="entry name" value="ACYL-COA THIOESTER HYDROLASE YBHC-RELATED"/>
    <property type="match status" value="1"/>
</dbReference>
<dbReference type="InterPro" id="IPR011050">
    <property type="entry name" value="Pectin_lyase_fold/virulence"/>
</dbReference>
<feature type="chain" id="PRO_5043370525" description="pectinesterase" evidence="6">
    <location>
        <begin position="21"/>
        <end position="336"/>
    </location>
</feature>
<evidence type="ECO:0000313" key="9">
    <source>
        <dbReference type="Proteomes" id="UP001162029"/>
    </source>
</evidence>
<name>A0AAV0V0X0_9STRA</name>
<dbReference type="GO" id="GO:0030599">
    <property type="term" value="F:pectinesterase activity"/>
    <property type="evidence" value="ECO:0007669"/>
    <property type="project" value="UniProtKB-EC"/>
</dbReference>
<reference evidence="8" key="1">
    <citation type="submission" date="2022-12" db="EMBL/GenBank/DDBJ databases">
        <authorList>
            <person name="Webb A."/>
        </authorList>
    </citation>
    <scope>NUCLEOTIDE SEQUENCE</scope>
    <source>
        <strain evidence="8">Pd1</strain>
    </source>
</reference>
<evidence type="ECO:0000256" key="1">
    <source>
        <dbReference type="ARBA" id="ARBA00005184"/>
    </source>
</evidence>
<organism evidence="8 9">
    <name type="scientific">Peronospora destructor</name>
    <dbReference type="NCBI Taxonomy" id="86335"/>
    <lineage>
        <taxon>Eukaryota</taxon>
        <taxon>Sar</taxon>
        <taxon>Stramenopiles</taxon>
        <taxon>Oomycota</taxon>
        <taxon>Peronosporomycetes</taxon>
        <taxon>Peronosporales</taxon>
        <taxon>Peronosporaceae</taxon>
        <taxon>Peronospora</taxon>
    </lineage>
</organism>
<evidence type="ECO:0000256" key="3">
    <source>
        <dbReference type="ARBA" id="ARBA00013229"/>
    </source>
</evidence>
<evidence type="ECO:0000256" key="2">
    <source>
        <dbReference type="ARBA" id="ARBA00008891"/>
    </source>
</evidence>
<dbReference type="EMBL" id="CANTFM010001594">
    <property type="protein sequence ID" value="CAI5741570.1"/>
    <property type="molecule type" value="Genomic_DNA"/>
</dbReference>
<keyword evidence="9" id="KW-1185">Reference proteome</keyword>
<feature type="signal peptide" evidence="6">
    <location>
        <begin position="1"/>
        <end position="20"/>
    </location>
</feature>
<keyword evidence="6" id="KW-0732">Signal</keyword>
<evidence type="ECO:0000313" key="8">
    <source>
        <dbReference type="EMBL" id="CAI5741570.1"/>
    </source>
</evidence>
<dbReference type="AlphaFoldDB" id="A0AAV0V0X0"/>